<dbReference type="AlphaFoldDB" id="A0AAN8XSC9"/>
<dbReference type="EMBL" id="JAWJWE010000001">
    <property type="protein sequence ID" value="KAK6644217.1"/>
    <property type="molecule type" value="Genomic_DNA"/>
</dbReference>
<feature type="region of interest" description="Disordered" evidence="1">
    <location>
        <begin position="137"/>
        <end position="166"/>
    </location>
</feature>
<feature type="compositionally biased region" description="Basic and acidic residues" evidence="1">
    <location>
        <begin position="137"/>
        <end position="146"/>
    </location>
</feature>
<evidence type="ECO:0000313" key="3">
    <source>
        <dbReference type="Proteomes" id="UP001372834"/>
    </source>
</evidence>
<sequence length="263" mass="30117">MLEIFHLCIRKNRTNSGWDFCLEQFYTREGERCEYEEVQEEVEIQRPNTAKEQVSIAFRCIGRKQTKRILRAFSPDRNERGLRDPATGQLNNLYLKFKRNPALESDGFVCPEVQRLTAQYNILYYITRSTTHVHLEPISEVPDSKGQRSNQRTSKKRSKRLLPIEEEVQTPRRGSSLGRLSFGFKLNLSARGGGGCHNEAVDLSKFRALNALKNHHRVPRIIKIMAGRQLDCGVNSKAFGSIEIVANKIGLGEFQPDHSDKNT</sequence>
<dbReference type="Proteomes" id="UP001372834">
    <property type="component" value="Unassembled WGS sequence"/>
</dbReference>
<comment type="caution">
    <text evidence="2">The sequence shown here is derived from an EMBL/GenBank/DDBJ whole genome shotgun (WGS) entry which is preliminary data.</text>
</comment>
<reference evidence="2 3" key="1">
    <citation type="submission" date="2023-10" db="EMBL/GenBank/DDBJ databases">
        <title>Genomes of two closely related lineages of the louse Polyplax serrata with different host specificities.</title>
        <authorList>
            <person name="Martinu J."/>
            <person name="Tarabai H."/>
            <person name="Stefka J."/>
            <person name="Hypsa V."/>
        </authorList>
    </citation>
    <scope>NUCLEOTIDE SEQUENCE [LARGE SCALE GENOMIC DNA]</scope>
    <source>
        <strain evidence="2">HR10_N</strain>
    </source>
</reference>
<organism evidence="2 3">
    <name type="scientific">Polyplax serrata</name>
    <name type="common">Common mouse louse</name>
    <dbReference type="NCBI Taxonomy" id="468196"/>
    <lineage>
        <taxon>Eukaryota</taxon>
        <taxon>Metazoa</taxon>
        <taxon>Ecdysozoa</taxon>
        <taxon>Arthropoda</taxon>
        <taxon>Hexapoda</taxon>
        <taxon>Insecta</taxon>
        <taxon>Pterygota</taxon>
        <taxon>Neoptera</taxon>
        <taxon>Paraneoptera</taxon>
        <taxon>Psocodea</taxon>
        <taxon>Troctomorpha</taxon>
        <taxon>Phthiraptera</taxon>
        <taxon>Anoplura</taxon>
        <taxon>Polyplacidae</taxon>
        <taxon>Polyplax</taxon>
    </lineage>
</organism>
<protein>
    <submittedName>
        <fullName evidence="2">Uncharacterized protein</fullName>
    </submittedName>
</protein>
<proteinExistence type="predicted"/>
<accession>A0AAN8XSC9</accession>
<gene>
    <name evidence="2" type="ORF">RUM43_000484</name>
</gene>
<evidence type="ECO:0000256" key="1">
    <source>
        <dbReference type="SAM" id="MobiDB-lite"/>
    </source>
</evidence>
<name>A0AAN8XSC9_POLSC</name>
<evidence type="ECO:0000313" key="2">
    <source>
        <dbReference type="EMBL" id="KAK6644217.1"/>
    </source>
</evidence>